<dbReference type="OrthoDB" id="860574at2"/>
<name>A0A1G9WWD0_ALLAB</name>
<dbReference type="EMBL" id="LT629701">
    <property type="protein sequence ID" value="SDM88777.1"/>
    <property type="molecule type" value="Genomic_DNA"/>
</dbReference>
<dbReference type="PIRSF" id="PIRSF037196">
    <property type="entry name" value="Pyoverdine_chromoph_PvcA"/>
    <property type="match status" value="1"/>
</dbReference>
<reference evidence="1 2" key="1">
    <citation type="submission" date="2016-10" db="EMBL/GenBank/DDBJ databases">
        <authorList>
            <person name="de Groot N.N."/>
        </authorList>
    </citation>
    <scope>NUCLEOTIDE SEQUENCE [LARGE SCALE GENOMIC DNA]</scope>
    <source>
        <strain evidence="1 2">DSM 44149</strain>
    </source>
</reference>
<dbReference type="Pfam" id="PF05141">
    <property type="entry name" value="DIT1_PvcA"/>
    <property type="match status" value="1"/>
</dbReference>
<organism evidence="1 2">
    <name type="scientific">Allokutzneria albata</name>
    <name type="common">Kibdelosporangium albatum</name>
    <dbReference type="NCBI Taxonomy" id="211114"/>
    <lineage>
        <taxon>Bacteria</taxon>
        <taxon>Bacillati</taxon>
        <taxon>Actinomycetota</taxon>
        <taxon>Actinomycetes</taxon>
        <taxon>Pseudonocardiales</taxon>
        <taxon>Pseudonocardiaceae</taxon>
        <taxon>Allokutzneria</taxon>
    </lineage>
</organism>
<keyword evidence="2" id="KW-1185">Reference proteome</keyword>
<dbReference type="STRING" id="211114.SAMN04489726_3849"/>
<proteinExistence type="predicted"/>
<dbReference type="eggNOG" id="COG3207">
    <property type="taxonomic scope" value="Bacteria"/>
</dbReference>
<sequence length="326" mass="35917">MVKTVLPGEVVPISRPGGDDPADAVLRLLMAYQRRLPGEHPERCSACAAPHLRKIAAAMATGREIQLVLPAFPAKSPNRAKTLSHLPDMAERVALEFLQSVCDRVERVYPPGARFVICSDGRVFGDLIGVPDSDVTAYRTELLAMIDRIGAERLDVFDLDDVHLGFDDHSAMREHLVTHYAEPLESVRAEVKAGGQALSIYRGMTRFLFEDQLGPDYEGSRAAALREARRRAYGVIQRSRAWGALLAERFTDAVRLSIHPQPCGAEKLGVLLMETADTWLTPWHGVAVMVDGRPELAKRADAERLGATLVRRGGRPSHYVLSRLTG</sequence>
<gene>
    <name evidence="1" type="ORF">SAMN04489726_3849</name>
</gene>
<dbReference type="InterPro" id="IPR017133">
    <property type="entry name" value="PvcA"/>
</dbReference>
<dbReference type="RefSeq" id="WP_030430938.1">
    <property type="nucleotide sequence ID" value="NZ_JOEF01000016.1"/>
</dbReference>
<dbReference type="Gene3D" id="3.30.60.140">
    <property type="match status" value="1"/>
</dbReference>
<evidence type="ECO:0000313" key="1">
    <source>
        <dbReference type="EMBL" id="SDM88777.1"/>
    </source>
</evidence>
<dbReference type="AlphaFoldDB" id="A0A1G9WWD0"/>
<evidence type="ECO:0000313" key="2">
    <source>
        <dbReference type="Proteomes" id="UP000183376"/>
    </source>
</evidence>
<dbReference type="Proteomes" id="UP000183376">
    <property type="component" value="Chromosome I"/>
</dbReference>
<protein>
    <submittedName>
        <fullName evidence="1">Pyoverdine/dityrosine biosynthesis protein Dit1</fullName>
    </submittedName>
</protein>
<dbReference type="PANTHER" id="PTHR37285">
    <property type="entry name" value="SPORE WALL MATURATION PROTEIN DIT1"/>
    <property type="match status" value="1"/>
</dbReference>
<dbReference type="InterPro" id="IPR007817">
    <property type="entry name" value="Isocyanide_synthase_DIT1"/>
</dbReference>
<accession>A0A1G9WWD0</accession>
<dbReference type="PANTHER" id="PTHR37285:SF5">
    <property type="entry name" value="SPORE WALL MATURATION PROTEIN DIT1"/>
    <property type="match status" value="1"/>
</dbReference>